<protein>
    <submittedName>
        <fullName evidence="3">Uncharacterized protein</fullName>
    </submittedName>
</protein>
<organism evidence="3 4">
    <name type="scientific">Callithrix jacchus</name>
    <name type="common">White-tufted-ear marmoset</name>
    <name type="synonym">Simia Jacchus</name>
    <dbReference type="NCBI Taxonomy" id="9483"/>
    <lineage>
        <taxon>Eukaryota</taxon>
        <taxon>Metazoa</taxon>
        <taxon>Chordata</taxon>
        <taxon>Craniata</taxon>
        <taxon>Vertebrata</taxon>
        <taxon>Euteleostomi</taxon>
        <taxon>Mammalia</taxon>
        <taxon>Eutheria</taxon>
        <taxon>Euarchontoglires</taxon>
        <taxon>Primates</taxon>
        <taxon>Haplorrhini</taxon>
        <taxon>Platyrrhini</taxon>
        <taxon>Cebidae</taxon>
        <taxon>Callitrichinae</taxon>
        <taxon>Callithrix</taxon>
        <taxon>Callithrix</taxon>
    </lineage>
</organism>
<dbReference type="Proteomes" id="UP000008225">
    <property type="component" value="Chromosome 2"/>
</dbReference>
<dbReference type="PANTHER" id="PTHR21029">
    <property type="entry name" value="R-SEVEN BINDING PROTEIN (R7BP) HOMOLOG"/>
    <property type="match status" value="1"/>
</dbReference>
<dbReference type="Ensembl" id="ENSCJAT00000090180.2">
    <property type="protein sequence ID" value="ENSCJAP00000076935.1"/>
    <property type="gene ID" value="ENSCJAG00000068624.2"/>
</dbReference>
<sequence length="146" mass="16219">LIASPSGKYKRPSESTFGSIFQISHPPLQSPDFRGTGSDSEEAMKTKRALSECKLLIQEFHGQICLDKNLVIYIGVFTTSCPQLKAIMNNCRINSCRMAREGHLKGGALSSPRDGVCHPEICVLSRQLKCCFRLYTTCLLYSLCLL</sequence>
<keyword evidence="4" id="KW-1185">Reference proteome</keyword>
<dbReference type="GO" id="GO:0009968">
    <property type="term" value="P:negative regulation of signal transduction"/>
    <property type="evidence" value="ECO:0007669"/>
    <property type="project" value="UniProtKB-KW"/>
</dbReference>
<comment type="similarity">
    <text evidence="1">Belongs to the RGS7BP/RGS9BP family.</text>
</comment>
<dbReference type="InParanoid" id="A0A5F4WGW8"/>
<name>A0A5F4WGW8_CALJA</name>
<reference evidence="3" key="2">
    <citation type="submission" date="2025-08" db="UniProtKB">
        <authorList>
            <consortium name="Ensembl"/>
        </authorList>
    </citation>
    <scope>IDENTIFICATION</scope>
</reference>
<evidence type="ECO:0000256" key="1">
    <source>
        <dbReference type="ARBA" id="ARBA00007457"/>
    </source>
</evidence>
<evidence type="ECO:0000313" key="3">
    <source>
        <dbReference type="Ensembl" id="ENSCJAP00000076935.1"/>
    </source>
</evidence>
<evidence type="ECO:0000313" key="4">
    <source>
        <dbReference type="Proteomes" id="UP000008225"/>
    </source>
</evidence>
<reference evidence="3" key="1">
    <citation type="submission" date="2009-03" db="EMBL/GenBank/DDBJ databases">
        <authorList>
            <person name="Warren W."/>
            <person name="Ye L."/>
            <person name="Minx P."/>
            <person name="Worley K."/>
            <person name="Gibbs R."/>
            <person name="Wilson R.K."/>
        </authorList>
    </citation>
    <scope>NUCLEOTIDE SEQUENCE [LARGE SCALE GENOMIC DNA]</scope>
</reference>
<keyword evidence="2" id="KW-0734">Signal transduction inhibitor</keyword>
<dbReference type="OMA" id="INSCRMA"/>
<dbReference type="InterPro" id="IPR026512">
    <property type="entry name" value="RGS7BP/RGS9BP"/>
</dbReference>
<evidence type="ECO:0000256" key="2">
    <source>
        <dbReference type="ARBA" id="ARBA00022700"/>
    </source>
</evidence>
<accession>A0A5F4WGW8</accession>
<dbReference type="STRING" id="9483.ENSCJAP00000076935"/>
<dbReference type="AlphaFoldDB" id="A0A5F4WGW8"/>
<reference evidence="3" key="3">
    <citation type="submission" date="2025-09" db="UniProtKB">
        <authorList>
            <consortium name="Ensembl"/>
        </authorList>
    </citation>
    <scope>IDENTIFICATION</scope>
</reference>
<proteinExistence type="inferred from homology"/>